<keyword evidence="2" id="KW-1185">Reference proteome</keyword>
<evidence type="ECO:0000313" key="2">
    <source>
        <dbReference type="Proteomes" id="UP000295367"/>
    </source>
</evidence>
<organism evidence="1 2">
    <name type="scientific">Sulfurirhabdus autotrophica</name>
    <dbReference type="NCBI Taxonomy" id="1706046"/>
    <lineage>
        <taxon>Bacteria</taxon>
        <taxon>Pseudomonadati</taxon>
        <taxon>Pseudomonadota</taxon>
        <taxon>Betaproteobacteria</taxon>
        <taxon>Nitrosomonadales</taxon>
        <taxon>Sulfuricellaceae</taxon>
        <taxon>Sulfurirhabdus</taxon>
    </lineage>
</organism>
<dbReference type="Proteomes" id="UP000295367">
    <property type="component" value="Unassembled WGS sequence"/>
</dbReference>
<evidence type="ECO:0000313" key="1">
    <source>
        <dbReference type="EMBL" id="TCV88988.1"/>
    </source>
</evidence>
<comment type="caution">
    <text evidence="1">The sequence shown here is derived from an EMBL/GenBank/DDBJ whole genome shotgun (WGS) entry which is preliminary data.</text>
</comment>
<name>A0A4R3YD15_9PROT</name>
<accession>A0A4R3YD15</accession>
<dbReference type="AlphaFoldDB" id="A0A4R3YD15"/>
<protein>
    <submittedName>
        <fullName evidence="1">Uncharacterized protein</fullName>
    </submittedName>
</protein>
<dbReference type="RefSeq" id="WP_223248234.1">
    <property type="nucleotide sequence ID" value="NZ_BHVT01000020.1"/>
</dbReference>
<reference evidence="1 2" key="1">
    <citation type="submission" date="2019-03" db="EMBL/GenBank/DDBJ databases">
        <title>Genomic Encyclopedia of Type Strains, Phase IV (KMG-IV): sequencing the most valuable type-strain genomes for metagenomic binning, comparative biology and taxonomic classification.</title>
        <authorList>
            <person name="Goeker M."/>
        </authorList>
    </citation>
    <scope>NUCLEOTIDE SEQUENCE [LARGE SCALE GENOMIC DNA]</scope>
    <source>
        <strain evidence="1 2">DSM 100309</strain>
    </source>
</reference>
<gene>
    <name evidence="1" type="ORF">EDC63_10359</name>
</gene>
<proteinExistence type="predicted"/>
<sequence length="76" mass="9132">MNTPHNMFELKDIFTVIPNWANWIAQDEDGAWWAYEAHPNQHDIGWYENEVGRIKKIGHDIQNPDWENSLTRIREK</sequence>
<dbReference type="EMBL" id="SMCO01000003">
    <property type="protein sequence ID" value="TCV88988.1"/>
    <property type="molecule type" value="Genomic_DNA"/>
</dbReference>